<gene>
    <name evidence="6" type="primary">epsE_6</name>
    <name evidence="6" type="ORF">CA12_33110</name>
</gene>
<evidence type="ECO:0000313" key="7">
    <source>
        <dbReference type="Proteomes" id="UP000318741"/>
    </source>
</evidence>
<dbReference type="KEGG" id="acaf:CA12_33110"/>
<dbReference type="EMBL" id="CP036265">
    <property type="protein sequence ID" value="QDT17199.1"/>
    <property type="molecule type" value="Genomic_DNA"/>
</dbReference>
<dbReference type="PANTHER" id="PTHR43685:SF5">
    <property type="entry name" value="GLYCOSYLTRANSFERASE EPSE-RELATED"/>
    <property type="match status" value="1"/>
</dbReference>
<evidence type="ECO:0000313" key="6">
    <source>
        <dbReference type="EMBL" id="QDT17199.1"/>
    </source>
</evidence>
<feature type="region of interest" description="Disordered" evidence="4">
    <location>
        <begin position="280"/>
        <end position="301"/>
    </location>
</feature>
<feature type="compositionally biased region" description="Basic and acidic residues" evidence="4">
    <location>
        <begin position="291"/>
        <end position="301"/>
    </location>
</feature>
<dbReference type="RefSeq" id="WP_145360094.1">
    <property type="nucleotide sequence ID" value="NZ_CP036265.1"/>
</dbReference>
<evidence type="ECO:0000256" key="4">
    <source>
        <dbReference type="SAM" id="MobiDB-lite"/>
    </source>
</evidence>
<evidence type="ECO:0000259" key="5">
    <source>
        <dbReference type="Pfam" id="PF00535"/>
    </source>
</evidence>
<proteinExistence type="inferred from homology"/>
<dbReference type="OrthoDB" id="9800276at2"/>
<sequence length="301" mass="33500">MTSSAPPPAVTVLMNVWRADPRHLERAVASVLAQTFDNWELVIVEDPSDRPAAPTLARFADPRVRHVANEIRTSLMDQKNLGLKLARGTLVALLDADDVARPERLREQVAMFAADPELVAAGSQLAVIDDDDELIGYRRFPTADADVRAALAWSVPLHQPSVMVRRDFVRDLGGYGELPGGTSQDHDLWSRIAHSGGKFANHPEVLLYYRLHAEQMKARKVRKMIRDSLLVRARYWPDGGAKARFRRLTDRALLLLPPRLVTRLIRVCLYRDPPPPCDALGPVPPLAPRATPERRSAAASC</sequence>
<dbReference type="SUPFAM" id="SSF53448">
    <property type="entry name" value="Nucleotide-diphospho-sugar transferases"/>
    <property type="match status" value="1"/>
</dbReference>
<evidence type="ECO:0000256" key="3">
    <source>
        <dbReference type="ARBA" id="ARBA00022679"/>
    </source>
</evidence>
<comment type="similarity">
    <text evidence="1">Belongs to the glycosyltransferase 2 family.</text>
</comment>
<dbReference type="EC" id="2.4.-.-" evidence="6"/>
<dbReference type="GO" id="GO:0016757">
    <property type="term" value="F:glycosyltransferase activity"/>
    <property type="evidence" value="ECO:0007669"/>
    <property type="project" value="UniProtKB-KW"/>
</dbReference>
<name>A0A517PCU5_9PLAN</name>
<dbReference type="InterPro" id="IPR029044">
    <property type="entry name" value="Nucleotide-diphossugar_trans"/>
</dbReference>
<evidence type="ECO:0000256" key="1">
    <source>
        <dbReference type="ARBA" id="ARBA00006739"/>
    </source>
</evidence>
<feature type="domain" description="Glycosyltransferase 2-like" evidence="5">
    <location>
        <begin position="23"/>
        <end position="139"/>
    </location>
</feature>
<protein>
    <submittedName>
        <fullName evidence="6">Glycosyltransferase EpsE</fullName>
        <ecNumber evidence="6">2.4.-.-</ecNumber>
    </submittedName>
</protein>
<dbReference type="PANTHER" id="PTHR43685">
    <property type="entry name" value="GLYCOSYLTRANSFERASE"/>
    <property type="match status" value="1"/>
</dbReference>
<keyword evidence="3 6" id="KW-0808">Transferase</keyword>
<dbReference type="InterPro" id="IPR001173">
    <property type="entry name" value="Glyco_trans_2-like"/>
</dbReference>
<evidence type="ECO:0000256" key="2">
    <source>
        <dbReference type="ARBA" id="ARBA00022676"/>
    </source>
</evidence>
<reference evidence="6 7" key="1">
    <citation type="submission" date="2019-02" db="EMBL/GenBank/DDBJ databases">
        <title>Deep-cultivation of Planctomycetes and their phenomic and genomic characterization uncovers novel biology.</title>
        <authorList>
            <person name="Wiegand S."/>
            <person name="Jogler M."/>
            <person name="Boedeker C."/>
            <person name="Pinto D."/>
            <person name="Vollmers J."/>
            <person name="Rivas-Marin E."/>
            <person name="Kohn T."/>
            <person name="Peeters S.H."/>
            <person name="Heuer A."/>
            <person name="Rast P."/>
            <person name="Oberbeckmann S."/>
            <person name="Bunk B."/>
            <person name="Jeske O."/>
            <person name="Meyerdierks A."/>
            <person name="Storesund J.E."/>
            <person name="Kallscheuer N."/>
            <person name="Luecker S."/>
            <person name="Lage O.M."/>
            <person name="Pohl T."/>
            <person name="Merkel B.J."/>
            <person name="Hornburger P."/>
            <person name="Mueller R.-W."/>
            <person name="Bruemmer F."/>
            <person name="Labrenz M."/>
            <person name="Spormann A.M."/>
            <person name="Op den Camp H."/>
            <person name="Overmann J."/>
            <person name="Amann R."/>
            <person name="Jetten M.S.M."/>
            <person name="Mascher T."/>
            <person name="Medema M.H."/>
            <person name="Devos D.P."/>
            <person name="Kaster A.-K."/>
            <person name="Ovreas L."/>
            <person name="Rohde M."/>
            <person name="Galperin M.Y."/>
            <person name="Jogler C."/>
        </authorList>
    </citation>
    <scope>NUCLEOTIDE SEQUENCE [LARGE SCALE GENOMIC DNA]</scope>
    <source>
        <strain evidence="6 7">CA12</strain>
    </source>
</reference>
<dbReference type="AlphaFoldDB" id="A0A517PCU5"/>
<dbReference type="Pfam" id="PF00535">
    <property type="entry name" value="Glycos_transf_2"/>
    <property type="match status" value="1"/>
</dbReference>
<keyword evidence="7" id="KW-1185">Reference proteome</keyword>
<dbReference type="InterPro" id="IPR050834">
    <property type="entry name" value="Glycosyltransf_2"/>
</dbReference>
<keyword evidence="2 6" id="KW-0328">Glycosyltransferase</keyword>
<dbReference type="Gene3D" id="3.90.550.10">
    <property type="entry name" value="Spore Coat Polysaccharide Biosynthesis Protein SpsA, Chain A"/>
    <property type="match status" value="1"/>
</dbReference>
<accession>A0A517PCU5</accession>
<organism evidence="6 7">
    <name type="scientific">Alienimonas californiensis</name>
    <dbReference type="NCBI Taxonomy" id="2527989"/>
    <lineage>
        <taxon>Bacteria</taxon>
        <taxon>Pseudomonadati</taxon>
        <taxon>Planctomycetota</taxon>
        <taxon>Planctomycetia</taxon>
        <taxon>Planctomycetales</taxon>
        <taxon>Planctomycetaceae</taxon>
        <taxon>Alienimonas</taxon>
    </lineage>
</organism>
<dbReference type="Proteomes" id="UP000318741">
    <property type="component" value="Chromosome"/>
</dbReference>